<accession>A0A378VV40</accession>
<sequence length="87" mass="9052">MLFEQVGETAQAGGAFGGRCRTPFGERGNGCTNRFLGKRGIGKADRTDNIAVVGRVLIGCASPTSRALPLTMDAAWKSCAAALFICS</sequence>
<reference evidence="1" key="1">
    <citation type="submission" date="2018-06" db="EMBL/GenBank/DDBJ databases">
        <authorList>
            <consortium name="Pathogen Informatics"/>
            <person name="Doyle S."/>
        </authorList>
    </citation>
    <scope>NUCLEOTIDE SEQUENCE [LARGE SCALE GENOMIC DNA]</scope>
    <source>
        <strain evidence="1">NCTC11421</strain>
    </source>
</reference>
<proteinExistence type="predicted"/>
<dbReference type="AlphaFoldDB" id="A0A378VV40"/>
<organism evidence="1">
    <name type="scientific">Neisseria gonorrhoeae</name>
    <dbReference type="NCBI Taxonomy" id="485"/>
    <lineage>
        <taxon>Bacteria</taxon>
        <taxon>Pseudomonadati</taxon>
        <taxon>Pseudomonadota</taxon>
        <taxon>Betaproteobacteria</taxon>
        <taxon>Neisseriales</taxon>
        <taxon>Neisseriaceae</taxon>
        <taxon>Neisseria</taxon>
    </lineage>
</organism>
<protein>
    <submittedName>
        <fullName evidence="1">Uncharacterized protein</fullName>
    </submittedName>
</protein>
<evidence type="ECO:0000313" key="1">
    <source>
        <dbReference type="EMBL" id="SUA20061.1"/>
    </source>
</evidence>
<name>A0A378VV40_NEIGO</name>
<gene>
    <name evidence="1" type="ORF">NCTC11421_00139</name>
</gene>
<dbReference type="EMBL" id="UGRI01000001">
    <property type="protein sequence ID" value="SUA20061.1"/>
    <property type="molecule type" value="Genomic_DNA"/>
</dbReference>